<dbReference type="AlphaFoldDB" id="A0A3B0W7T6"/>
<name>A0A3B0W7T6_9ZZZZ</name>
<organism evidence="1">
    <name type="scientific">hydrothermal vent metagenome</name>
    <dbReference type="NCBI Taxonomy" id="652676"/>
    <lineage>
        <taxon>unclassified sequences</taxon>
        <taxon>metagenomes</taxon>
        <taxon>ecological metagenomes</taxon>
    </lineage>
</organism>
<sequence>MSATPNLQTSNDPNIKFLQQTIHNMENELSTASFNGDRRQIPLLMKQLKEARRILSNMTGED</sequence>
<accession>A0A3B0W7T6</accession>
<proteinExistence type="predicted"/>
<gene>
    <name evidence="1" type="ORF">MNBD_GAMMA02-234</name>
</gene>
<dbReference type="EMBL" id="UOFA01000303">
    <property type="protein sequence ID" value="VAW46747.1"/>
    <property type="molecule type" value="Genomic_DNA"/>
</dbReference>
<protein>
    <submittedName>
        <fullName evidence="1">Uncharacterized protein</fullName>
    </submittedName>
</protein>
<reference evidence="1" key="1">
    <citation type="submission" date="2018-06" db="EMBL/GenBank/DDBJ databases">
        <authorList>
            <person name="Zhirakovskaya E."/>
        </authorList>
    </citation>
    <scope>NUCLEOTIDE SEQUENCE</scope>
</reference>
<evidence type="ECO:0000313" key="1">
    <source>
        <dbReference type="EMBL" id="VAW46747.1"/>
    </source>
</evidence>